<evidence type="ECO:0000313" key="8">
    <source>
        <dbReference type="Proteomes" id="UP000626148"/>
    </source>
</evidence>
<feature type="domain" description="HipA N-terminal subdomain 1" evidence="6">
    <location>
        <begin position="14"/>
        <end position="106"/>
    </location>
</feature>
<gene>
    <name evidence="7" type="ORF">GCM10007392_46450</name>
</gene>
<keyword evidence="3" id="KW-0418">Kinase</keyword>
<dbReference type="Gene3D" id="1.10.1070.20">
    <property type="match status" value="1"/>
</dbReference>
<dbReference type="InterPro" id="IPR052028">
    <property type="entry name" value="HipA_Ser/Thr_kinase"/>
</dbReference>
<dbReference type="InterPro" id="IPR012893">
    <property type="entry name" value="HipA-like_C"/>
</dbReference>
<feature type="domain" description="HipA-like C-terminal" evidence="5">
    <location>
        <begin position="146"/>
        <end position="353"/>
    </location>
</feature>
<dbReference type="GO" id="GO:0005829">
    <property type="term" value="C:cytosol"/>
    <property type="evidence" value="ECO:0007669"/>
    <property type="project" value="TreeGrafter"/>
</dbReference>
<dbReference type="RefSeq" id="WP_189613336.1">
    <property type="nucleotide sequence ID" value="NZ_BMXR01000017.1"/>
</dbReference>
<reference evidence="7" key="1">
    <citation type="journal article" date="2014" name="Int. J. Syst. Evol. Microbiol.">
        <title>Complete genome sequence of Corynebacterium casei LMG S-19264T (=DSM 44701T), isolated from a smear-ripened cheese.</title>
        <authorList>
            <consortium name="US DOE Joint Genome Institute (JGI-PGF)"/>
            <person name="Walter F."/>
            <person name="Albersmeier A."/>
            <person name="Kalinowski J."/>
            <person name="Ruckert C."/>
        </authorList>
    </citation>
    <scope>NUCLEOTIDE SEQUENCE</scope>
    <source>
        <strain evidence="7">KCTC 22169</strain>
    </source>
</reference>
<dbReference type="Pfam" id="PF07804">
    <property type="entry name" value="HipA_C"/>
    <property type="match status" value="1"/>
</dbReference>
<evidence type="ECO:0000313" key="7">
    <source>
        <dbReference type="EMBL" id="GGX73679.1"/>
    </source>
</evidence>
<evidence type="ECO:0000256" key="1">
    <source>
        <dbReference type="ARBA" id="ARBA00010164"/>
    </source>
</evidence>
<feature type="region of interest" description="Disordered" evidence="4">
    <location>
        <begin position="385"/>
        <end position="405"/>
    </location>
</feature>
<dbReference type="PANTHER" id="PTHR37419:SF1">
    <property type="entry name" value="SERINE_THREONINE-PROTEIN KINASE TOXIN HIPA"/>
    <property type="match status" value="1"/>
</dbReference>
<protein>
    <submittedName>
        <fullName evidence="7">HipA family protein</fullName>
    </submittedName>
</protein>
<keyword evidence="8" id="KW-1185">Reference proteome</keyword>
<reference evidence="7" key="2">
    <citation type="submission" date="2020-09" db="EMBL/GenBank/DDBJ databases">
        <authorList>
            <person name="Sun Q."/>
            <person name="Kim S."/>
        </authorList>
    </citation>
    <scope>NUCLEOTIDE SEQUENCE</scope>
    <source>
        <strain evidence="7">KCTC 22169</strain>
    </source>
</reference>
<dbReference type="AlphaFoldDB" id="A0A918NJZ4"/>
<evidence type="ECO:0000259" key="6">
    <source>
        <dbReference type="Pfam" id="PF13657"/>
    </source>
</evidence>
<proteinExistence type="inferred from homology"/>
<evidence type="ECO:0000256" key="2">
    <source>
        <dbReference type="ARBA" id="ARBA00022679"/>
    </source>
</evidence>
<dbReference type="Pfam" id="PF13657">
    <property type="entry name" value="Couple_hipA"/>
    <property type="match status" value="1"/>
</dbReference>
<comment type="caution">
    <text evidence="7">The sequence shown here is derived from an EMBL/GenBank/DDBJ whole genome shotgun (WGS) entry which is preliminary data.</text>
</comment>
<dbReference type="PANTHER" id="PTHR37419">
    <property type="entry name" value="SERINE/THREONINE-PROTEIN KINASE TOXIN HIPA"/>
    <property type="match status" value="1"/>
</dbReference>
<sequence length="405" mass="46089">MKTTIDWPRRFSELQVFSRQERVGTLVHESQYVFGYSESAPRPCSLTMPVRIESYVRGALHPVFEMNLPEGFLRRYISERLVRYTKVNDMLFLALQGDRGIGHLNYRSGLDFGQADTVSMDDLLTTRRGEGLFTYLLDRYGLTHTLSGMQPKLLVQTDRTTLSYPNCIVKTEDAEFPGLVTNEYLCMSLARECGLAVPDHYLSSGRDLFIIDRFDVFQNQKLGFEDFCSLMGLPGEDRYSRSYETAAKVLNIYRLPQPDFKSFFRQIVFSCAIGNGDAHLKNFGLLYDPTSTEIRPRLSPVYDLTCTLAYEHLDKQLALTLNGRRDFPNKTGLMAFGRALGIRNPGAVVDEVVTLIRDGLKHHDLADEVPEVIKIIDRQAGYTGSESASGVRVPARQRSKRKKYR</sequence>
<evidence type="ECO:0000259" key="5">
    <source>
        <dbReference type="Pfam" id="PF07804"/>
    </source>
</evidence>
<evidence type="ECO:0000256" key="3">
    <source>
        <dbReference type="ARBA" id="ARBA00022777"/>
    </source>
</evidence>
<dbReference type="InterPro" id="IPR017508">
    <property type="entry name" value="HipA_N1"/>
</dbReference>
<keyword evidence="2" id="KW-0808">Transferase</keyword>
<dbReference type="EMBL" id="BMXR01000017">
    <property type="protein sequence ID" value="GGX73679.1"/>
    <property type="molecule type" value="Genomic_DNA"/>
</dbReference>
<dbReference type="GO" id="GO:0004674">
    <property type="term" value="F:protein serine/threonine kinase activity"/>
    <property type="evidence" value="ECO:0007669"/>
    <property type="project" value="TreeGrafter"/>
</dbReference>
<comment type="similarity">
    <text evidence="1">Belongs to the HipA Ser/Thr kinase family.</text>
</comment>
<accession>A0A918NJZ4</accession>
<name>A0A918NJZ4_9GAMM</name>
<organism evidence="7 8">
    <name type="scientific">Saccharospirillum salsuginis</name>
    <dbReference type="NCBI Taxonomy" id="418750"/>
    <lineage>
        <taxon>Bacteria</taxon>
        <taxon>Pseudomonadati</taxon>
        <taxon>Pseudomonadota</taxon>
        <taxon>Gammaproteobacteria</taxon>
        <taxon>Oceanospirillales</taxon>
        <taxon>Saccharospirillaceae</taxon>
        <taxon>Saccharospirillum</taxon>
    </lineage>
</organism>
<evidence type="ECO:0000256" key="4">
    <source>
        <dbReference type="SAM" id="MobiDB-lite"/>
    </source>
</evidence>
<dbReference type="Proteomes" id="UP000626148">
    <property type="component" value="Unassembled WGS sequence"/>
</dbReference>
<feature type="compositionally biased region" description="Basic residues" evidence="4">
    <location>
        <begin position="395"/>
        <end position="405"/>
    </location>
</feature>